<dbReference type="SUPFAM" id="SSF53335">
    <property type="entry name" value="S-adenosyl-L-methionine-dependent methyltransferases"/>
    <property type="match status" value="1"/>
</dbReference>
<evidence type="ECO:0000313" key="5">
    <source>
        <dbReference type="Proteomes" id="UP001429580"/>
    </source>
</evidence>
<protein>
    <recommendedName>
        <fullName evidence="2">Protein-L-isoaspartate O-methyltransferase</fullName>
    </recommendedName>
    <alternativeName>
        <fullName evidence="3">Protein L-isoaspartyl methyltransferase</fullName>
    </alternativeName>
</protein>
<dbReference type="PANTHER" id="PTHR11579:SF18">
    <property type="entry name" value="PROTEIN-L-ISOASPARTATE O-METHYLTRANSFERASE"/>
    <property type="match status" value="1"/>
</dbReference>
<reference evidence="4 5" key="1">
    <citation type="submission" date="2020-03" db="EMBL/GenBank/DDBJ databases">
        <title>Genomic Encyclopedia of Type Strains, Phase IV (KMG-IV): sequencing the most valuable type-strain genomes for metagenomic binning, comparative biology and taxonomic classification.</title>
        <authorList>
            <person name="Goeker M."/>
        </authorList>
    </citation>
    <scope>NUCLEOTIDE SEQUENCE [LARGE SCALE GENOMIC DNA]</scope>
    <source>
        <strain evidence="4 5">DSM 103870</strain>
    </source>
</reference>
<dbReference type="EMBL" id="JAASQI010000001">
    <property type="protein sequence ID" value="NIJ56524.1"/>
    <property type="molecule type" value="Genomic_DNA"/>
</dbReference>
<accession>A0ABX0UU89</accession>
<keyword evidence="4" id="KW-0489">Methyltransferase</keyword>
<proteinExistence type="inferred from homology"/>
<comment type="similarity">
    <text evidence="1">Belongs to the methyltransferase superfamily. L-isoaspartyl/D-aspartyl protein methyltransferase family.</text>
</comment>
<gene>
    <name evidence="4" type="ORF">FHS82_000337</name>
</gene>
<keyword evidence="4" id="KW-0808">Transferase</keyword>
<dbReference type="GO" id="GO:0032259">
    <property type="term" value="P:methylation"/>
    <property type="evidence" value="ECO:0007669"/>
    <property type="project" value="UniProtKB-KW"/>
</dbReference>
<dbReference type="PANTHER" id="PTHR11579">
    <property type="entry name" value="PROTEIN-L-ISOASPARTATE O-METHYLTRANSFERASE"/>
    <property type="match status" value="1"/>
</dbReference>
<dbReference type="CDD" id="cd02440">
    <property type="entry name" value="AdoMet_MTases"/>
    <property type="match status" value="1"/>
</dbReference>
<dbReference type="Pfam" id="PF01135">
    <property type="entry name" value="PCMT"/>
    <property type="match status" value="1"/>
</dbReference>
<evidence type="ECO:0000313" key="4">
    <source>
        <dbReference type="EMBL" id="NIJ56524.1"/>
    </source>
</evidence>
<sequence>MFDFSVARRRMVDCQVRTFDVTDRALLAVLEDLPRERFVPEDRQVLAFSDQHLVVSPDIEHGRFLLAPLIFARMAQELGAGAGKRVLDVGAATGYGSVVLARLGANVTALESDGTIAARARDLAAEFGEGRINVVTGPLEAGWKAGAPYDAILINGAFEAEPAELLSQLAENGHLVGIDHDSGAPKAVIIQRAGTAFGSRTLFNAPAPVLDGFRAPSGFVF</sequence>
<dbReference type="InterPro" id="IPR029063">
    <property type="entry name" value="SAM-dependent_MTases_sf"/>
</dbReference>
<evidence type="ECO:0000256" key="1">
    <source>
        <dbReference type="ARBA" id="ARBA00005369"/>
    </source>
</evidence>
<keyword evidence="5" id="KW-1185">Reference proteome</keyword>
<dbReference type="Proteomes" id="UP001429580">
    <property type="component" value="Unassembled WGS sequence"/>
</dbReference>
<dbReference type="RefSeq" id="WP_166948078.1">
    <property type="nucleotide sequence ID" value="NZ_JBHUIE010000017.1"/>
</dbReference>
<dbReference type="Gene3D" id="3.40.50.150">
    <property type="entry name" value="Vaccinia Virus protein VP39"/>
    <property type="match status" value="1"/>
</dbReference>
<name>A0ABX0UU89_9HYPH</name>
<evidence type="ECO:0000256" key="2">
    <source>
        <dbReference type="ARBA" id="ARBA00013346"/>
    </source>
</evidence>
<comment type="caution">
    <text evidence="4">The sequence shown here is derived from an EMBL/GenBank/DDBJ whole genome shotgun (WGS) entry which is preliminary data.</text>
</comment>
<evidence type="ECO:0000256" key="3">
    <source>
        <dbReference type="ARBA" id="ARBA00030757"/>
    </source>
</evidence>
<organism evidence="4 5">
    <name type="scientific">Pseudochelatococcus lubricantis</name>
    <dbReference type="NCBI Taxonomy" id="1538102"/>
    <lineage>
        <taxon>Bacteria</taxon>
        <taxon>Pseudomonadati</taxon>
        <taxon>Pseudomonadota</taxon>
        <taxon>Alphaproteobacteria</taxon>
        <taxon>Hyphomicrobiales</taxon>
        <taxon>Chelatococcaceae</taxon>
        <taxon>Pseudochelatococcus</taxon>
    </lineage>
</organism>
<dbReference type="InterPro" id="IPR000682">
    <property type="entry name" value="PCMT"/>
</dbReference>
<dbReference type="GO" id="GO:0004719">
    <property type="term" value="F:protein-L-isoaspartate (D-aspartate) O-methyltransferase activity"/>
    <property type="evidence" value="ECO:0007669"/>
    <property type="project" value="UniProtKB-EC"/>
</dbReference>